<proteinExistence type="predicted"/>
<accession>A0A2A6B5D1</accession>
<dbReference type="AlphaFoldDB" id="A0A2A6B5D1"/>
<reference evidence="1" key="2">
    <citation type="submission" date="2022-06" db="UniProtKB">
        <authorList>
            <consortium name="EnsemblMetazoa"/>
        </authorList>
    </citation>
    <scope>IDENTIFICATION</scope>
    <source>
        <strain evidence="1">PS312</strain>
    </source>
</reference>
<name>A0A2A6B5D1_PRIPA</name>
<keyword evidence="2" id="KW-1185">Reference proteome</keyword>
<organism evidence="1 2">
    <name type="scientific">Pristionchus pacificus</name>
    <name type="common">Parasitic nematode worm</name>
    <dbReference type="NCBI Taxonomy" id="54126"/>
    <lineage>
        <taxon>Eukaryota</taxon>
        <taxon>Metazoa</taxon>
        <taxon>Ecdysozoa</taxon>
        <taxon>Nematoda</taxon>
        <taxon>Chromadorea</taxon>
        <taxon>Rhabditida</taxon>
        <taxon>Rhabditina</taxon>
        <taxon>Diplogasteromorpha</taxon>
        <taxon>Diplogasteroidea</taxon>
        <taxon>Neodiplogasteridae</taxon>
        <taxon>Pristionchus</taxon>
    </lineage>
</organism>
<gene>
    <name evidence="1" type="primary">WBGene00109734</name>
</gene>
<dbReference type="EnsemblMetazoa" id="PPA20180.1">
    <property type="protein sequence ID" value="PPA20180.1"/>
    <property type="gene ID" value="WBGene00109734"/>
</dbReference>
<dbReference type="Proteomes" id="UP000005239">
    <property type="component" value="Unassembled WGS sequence"/>
</dbReference>
<evidence type="ECO:0000313" key="1">
    <source>
        <dbReference type="EnsemblMetazoa" id="PPA20180.1"/>
    </source>
</evidence>
<reference evidence="2" key="1">
    <citation type="journal article" date="2008" name="Nat. Genet.">
        <title>The Pristionchus pacificus genome provides a unique perspective on nematode lifestyle and parasitism.</title>
        <authorList>
            <person name="Dieterich C."/>
            <person name="Clifton S.W."/>
            <person name="Schuster L.N."/>
            <person name="Chinwalla A."/>
            <person name="Delehaunty K."/>
            <person name="Dinkelacker I."/>
            <person name="Fulton L."/>
            <person name="Fulton R."/>
            <person name="Godfrey J."/>
            <person name="Minx P."/>
            <person name="Mitreva M."/>
            <person name="Roeseler W."/>
            <person name="Tian H."/>
            <person name="Witte H."/>
            <person name="Yang S.P."/>
            <person name="Wilson R.K."/>
            <person name="Sommer R.J."/>
        </authorList>
    </citation>
    <scope>NUCLEOTIDE SEQUENCE [LARGE SCALE GENOMIC DNA]</scope>
    <source>
        <strain evidence="2">PS312</strain>
    </source>
</reference>
<protein>
    <submittedName>
        <fullName evidence="1">Uncharacterized protein</fullName>
    </submittedName>
</protein>
<accession>A0A8R1YDB7</accession>
<sequence length="756" mass="82893">MRLIDKAPTKRLRLFVSSSLVDSSIMSRLLLLFISAALIAVTHCRVTFTHSEVLQQTDLDATKTAKFKCDNGCYIYSSSQDANMYISDGTKDVSNFLVMGQPDKGTKTELPPWNDYKLVWKGDNAPPSFVFYAVDKLAPYTDTPVHAVVGNEAGILIDPSLSRSFTLLRNVEPAPPITFEGEFEARYPQIYATGYDALIEDECKPVYEARSQSSMLNSWLYVASPILTVDKGPAKGKTAIKFGRSSAFTKKPSDSSIVYKSPGYVGCSYITGQLYSNTSDTVLDSFSADVKRIDFSGYLNVPTENESVKITVNNKPVNLYGAGIMRPFSQRFDGDGFDVTISWIRTFTTSSSFALQFDLGVFDNTVATTPKTEVTTSTGARATFISSVLAVVLLLASVAETRVTFTYSEVLQQSDIPNVGDRAPFKCDNGCKAYTDSASNNLLITQYDAQTDLYPSIITFSNMGGALATFLPEPYELKAGKNYFIENRGDKNPTFVFYVVDTKAPNINTQVMIIGDENGNDLNGKDRIVTTLSSKYDAHRYNQFVGGFPGGYPRIYSTGFDAVGENECQPLYQAKTPESSSLAAITVFSPISTVDYGYAGDKNVHVKWNKGYVGCSYTNPHSYSSTVTKVAGNDRFVADSIDVNAVYFGVQPDEMVMLRIDEMVLDFCGTGSYAWTYDKQFDFAVVLQWERKSQSSNWAVQLDFGTLKQTGEISPAPQITCKADPIPTTTTGVPTTSSSSSMVILTSIVVAILAML</sequence>
<evidence type="ECO:0000313" key="2">
    <source>
        <dbReference type="Proteomes" id="UP000005239"/>
    </source>
</evidence>